<sequence>MSLKRRAHNVCTVGTQAGIFDTRPVAGYIVDLLEKCYEIHKVFTRCKADLERGREVLSEHEQSLTNLQSALDTFGNSVDVLGVRVSQENLSVIKVNGQVDALKRDIEEKRSRLQRRGSEFHHFASQLLQMQLQRVNADIEARYESAFEAQEKLAATEELREARQADQKQSLEELAAKTEGFEAAKWNLLDPNTRTLDMLPIYVSPARFREMEMEIEQMKQHQTSLTRRVQLQMDEREFLRQTAREIISRVQTLEKQVRKETGDHGWESPMTREPNWLPDMTTPSLWNMTPPLTPDQVTWIRDRNTRRPSATLVTGSDDDVEDDVTSDSVIILDMANEASTSV</sequence>
<feature type="region of interest" description="Disordered" evidence="1">
    <location>
        <begin position="258"/>
        <end position="278"/>
    </location>
</feature>
<name>A0ABY7DY72_MYAAR</name>
<accession>A0ABY7DY72</accession>
<evidence type="ECO:0000256" key="1">
    <source>
        <dbReference type="SAM" id="MobiDB-lite"/>
    </source>
</evidence>
<keyword evidence="3" id="KW-1185">Reference proteome</keyword>
<dbReference type="Proteomes" id="UP001164746">
    <property type="component" value="Chromosome 4"/>
</dbReference>
<proteinExistence type="predicted"/>
<organism evidence="2 3">
    <name type="scientific">Mya arenaria</name>
    <name type="common">Soft-shell clam</name>
    <dbReference type="NCBI Taxonomy" id="6604"/>
    <lineage>
        <taxon>Eukaryota</taxon>
        <taxon>Metazoa</taxon>
        <taxon>Spiralia</taxon>
        <taxon>Lophotrochozoa</taxon>
        <taxon>Mollusca</taxon>
        <taxon>Bivalvia</taxon>
        <taxon>Autobranchia</taxon>
        <taxon>Heteroconchia</taxon>
        <taxon>Euheterodonta</taxon>
        <taxon>Imparidentia</taxon>
        <taxon>Neoheterodontei</taxon>
        <taxon>Myida</taxon>
        <taxon>Myoidea</taxon>
        <taxon>Myidae</taxon>
        <taxon>Mya</taxon>
    </lineage>
</organism>
<dbReference type="EMBL" id="CP111015">
    <property type="protein sequence ID" value="WAR01611.1"/>
    <property type="molecule type" value="Genomic_DNA"/>
</dbReference>
<evidence type="ECO:0000313" key="2">
    <source>
        <dbReference type="EMBL" id="WAR01611.1"/>
    </source>
</evidence>
<gene>
    <name evidence="2" type="ORF">MAR_008169</name>
</gene>
<protein>
    <submittedName>
        <fullName evidence="2">Uncharacterized protein</fullName>
    </submittedName>
</protein>
<evidence type="ECO:0000313" key="3">
    <source>
        <dbReference type="Proteomes" id="UP001164746"/>
    </source>
</evidence>
<reference evidence="2" key="1">
    <citation type="submission" date="2022-11" db="EMBL/GenBank/DDBJ databases">
        <title>Centuries of genome instability and evolution in soft-shell clam transmissible cancer (bioRxiv).</title>
        <authorList>
            <person name="Hart S.F.M."/>
            <person name="Yonemitsu M.A."/>
            <person name="Giersch R.M."/>
            <person name="Beal B.F."/>
            <person name="Arriagada G."/>
            <person name="Davis B.W."/>
            <person name="Ostrander E.A."/>
            <person name="Goff S.P."/>
            <person name="Metzger M.J."/>
        </authorList>
    </citation>
    <scope>NUCLEOTIDE SEQUENCE</scope>
    <source>
        <strain evidence="2">MELC-2E11</strain>
        <tissue evidence="2">Siphon/mantle</tissue>
    </source>
</reference>